<keyword evidence="1" id="KW-0812">Transmembrane</keyword>
<protein>
    <submittedName>
        <fullName evidence="2">Uncharacterized protein</fullName>
    </submittedName>
</protein>
<gene>
    <name evidence="2" type="ORF">EXIGLDRAFT_758832</name>
</gene>
<dbReference type="Proteomes" id="UP000077266">
    <property type="component" value="Unassembled WGS sequence"/>
</dbReference>
<dbReference type="InParanoid" id="A0A165QE91"/>
<reference evidence="2 3" key="1">
    <citation type="journal article" date="2016" name="Mol. Biol. Evol.">
        <title>Comparative Genomics of Early-Diverging Mushroom-Forming Fungi Provides Insights into the Origins of Lignocellulose Decay Capabilities.</title>
        <authorList>
            <person name="Nagy L.G."/>
            <person name="Riley R."/>
            <person name="Tritt A."/>
            <person name="Adam C."/>
            <person name="Daum C."/>
            <person name="Floudas D."/>
            <person name="Sun H."/>
            <person name="Yadav J.S."/>
            <person name="Pangilinan J."/>
            <person name="Larsson K.H."/>
            <person name="Matsuura K."/>
            <person name="Barry K."/>
            <person name="Labutti K."/>
            <person name="Kuo R."/>
            <person name="Ohm R.A."/>
            <person name="Bhattacharya S.S."/>
            <person name="Shirouzu T."/>
            <person name="Yoshinaga Y."/>
            <person name="Martin F.M."/>
            <person name="Grigoriev I.V."/>
            <person name="Hibbett D.S."/>
        </authorList>
    </citation>
    <scope>NUCLEOTIDE SEQUENCE [LARGE SCALE GENOMIC DNA]</scope>
    <source>
        <strain evidence="2 3">HHB12029</strain>
    </source>
</reference>
<evidence type="ECO:0000256" key="1">
    <source>
        <dbReference type="SAM" id="Phobius"/>
    </source>
</evidence>
<organism evidence="2 3">
    <name type="scientific">Exidia glandulosa HHB12029</name>
    <dbReference type="NCBI Taxonomy" id="1314781"/>
    <lineage>
        <taxon>Eukaryota</taxon>
        <taxon>Fungi</taxon>
        <taxon>Dikarya</taxon>
        <taxon>Basidiomycota</taxon>
        <taxon>Agaricomycotina</taxon>
        <taxon>Agaricomycetes</taxon>
        <taxon>Auriculariales</taxon>
        <taxon>Exidiaceae</taxon>
        <taxon>Exidia</taxon>
    </lineage>
</organism>
<keyword evidence="1" id="KW-1133">Transmembrane helix</keyword>
<keyword evidence="3" id="KW-1185">Reference proteome</keyword>
<accession>A0A165QE91</accession>
<keyword evidence="1" id="KW-0472">Membrane</keyword>
<proteinExistence type="predicted"/>
<dbReference type="AlphaFoldDB" id="A0A165QE91"/>
<feature type="transmembrane region" description="Helical" evidence="1">
    <location>
        <begin position="6"/>
        <end position="29"/>
    </location>
</feature>
<evidence type="ECO:0000313" key="3">
    <source>
        <dbReference type="Proteomes" id="UP000077266"/>
    </source>
</evidence>
<sequence length="131" mass="13959">MAPCDLTAILVLGVIAVLALVGATAAVVVKCRKYCAQRRAKAAKRAVQDWVCEANAAELVRTHTDTSCPTPPVTPTTSSLASFSRSPFAAVHQAYYVLRSARAALDHFSLPIHIPLPTSPRQSADLNAYTV</sequence>
<name>A0A165QE91_EXIGL</name>
<dbReference type="EMBL" id="KV425883">
    <property type="protein sequence ID" value="KZW03481.1"/>
    <property type="molecule type" value="Genomic_DNA"/>
</dbReference>
<evidence type="ECO:0000313" key="2">
    <source>
        <dbReference type="EMBL" id="KZW03481.1"/>
    </source>
</evidence>